<feature type="binding site" evidence="5">
    <location>
        <position position="53"/>
    </location>
    <ligand>
        <name>a divalent metal cation</name>
        <dbReference type="ChEBI" id="CHEBI:60240"/>
        <label>1</label>
    </ligand>
</feature>
<name>A0A2W5IBG0_9ACTN</name>
<dbReference type="FunFam" id="3.40.1390.30:FF:000001">
    <property type="entry name" value="GTP cyclohydrolase 1 type 2"/>
    <property type="match status" value="1"/>
</dbReference>
<dbReference type="Proteomes" id="UP000248606">
    <property type="component" value="Unassembled WGS sequence"/>
</dbReference>
<dbReference type="NCBIfam" id="TIGR00486">
    <property type="entry name" value="YbgI_SA1388"/>
    <property type="match status" value="1"/>
</dbReference>
<dbReference type="Gene3D" id="3.40.1390.30">
    <property type="entry name" value="NIF3 (NGG1p interacting factor 3)-like"/>
    <property type="match status" value="2"/>
</dbReference>
<evidence type="ECO:0000256" key="4">
    <source>
        <dbReference type="ARBA" id="ARBA00022723"/>
    </source>
</evidence>
<comment type="caution">
    <text evidence="6">The sequence shown here is derived from an EMBL/GenBank/DDBJ whole genome shotgun (WGS) entry which is preliminary data.</text>
</comment>
<dbReference type="InterPro" id="IPR002678">
    <property type="entry name" value="DUF34/NIF3"/>
</dbReference>
<proteinExistence type="inferred from homology"/>
<dbReference type="PANTHER" id="PTHR13799">
    <property type="entry name" value="NGG1 INTERACTING FACTOR 3"/>
    <property type="match status" value="1"/>
</dbReference>
<dbReference type="GO" id="GO:0046872">
    <property type="term" value="F:metal ion binding"/>
    <property type="evidence" value="ECO:0007669"/>
    <property type="project" value="UniProtKB-KW"/>
</dbReference>
<sequence length="263" mass="27352">MWDGWEGTGGNGRDDVVCGDPTAVVKHVCCAVDLTPATLDAALAEHAQMVITHHPVLFDSVHSVAANTPKGKLIHRAISAGCALFCAHTNADSANPGVNDALAEALGLTVTGPLIPHSPGNNGDKHAPGLGRIGTLTKPLTLREFTNVVAASLPRTVWGIRAAGDPQTRIETVAVCGGSGGSFLDVVREAGVDCYVTSDLRHHPVDDFLQAGGTAVIDTAHAASEYPWLAQVAQLLHTQLGIDVTVLPIVTDPWTLHAPSQDS</sequence>
<evidence type="ECO:0000256" key="2">
    <source>
        <dbReference type="ARBA" id="ARBA00011643"/>
    </source>
</evidence>
<evidence type="ECO:0000256" key="3">
    <source>
        <dbReference type="ARBA" id="ARBA00022112"/>
    </source>
</evidence>
<keyword evidence="4 5" id="KW-0479">Metal-binding</keyword>
<comment type="similarity">
    <text evidence="1">Belongs to the GTP cyclohydrolase I type 2/NIF3 family.</text>
</comment>
<evidence type="ECO:0000313" key="7">
    <source>
        <dbReference type="Proteomes" id="UP000248606"/>
    </source>
</evidence>
<feature type="binding site" evidence="5">
    <location>
        <position position="225"/>
    </location>
    <ligand>
        <name>a divalent metal cation</name>
        <dbReference type="ChEBI" id="CHEBI:60240"/>
        <label>1</label>
    </ligand>
</feature>
<protein>
    <recommendedName>
        <fullName evidence="3">GTP cyclohydrolase 1 type 2 homolog</fullName>
    </recommendedName>
</protein>
<gene>
    <name evidence="6" type="ORF">DI579_02805</name>
</gene>
<reference evidence="6 7" key="1">
    <citation type="submission" date="2017-08" db="EMBL/GenBank/DDBJ databases">
        <title>Infants hospitalized years apart are colonized by the same room-sourced microbial strains.</title>
        <authorList>
            <person name="Brooks B."/>
            <person name="Olm M.R."/>
            <person name="Firek B.A."/>
            <person name="Baker R."/>
            <person name="Thomas B.C."/>
            <person name="Morowitz M.J."/>
            <person name="Banfield J.F."/>
        </authorList>
    </citation>
    <scope>NUCLEOTIDE SEQUENCE [LARGE SCALE GENOMIC DNA]</scope>
    <source>
        <strain evidence="6">S2_006_000_R1_57</strain>
    </source>
</reference>
<evidence type="ECO:0000256" key="1">
    <source>
        <dbReference type="ARBA" id="ARBA00006964"/>
    </source>
</evidence>
<dbReference type="InterPro" id="IPR036069">
    <property type="entry name" value="DUF34/NIF3_sf"/>
</dbReference>
<evidence type="ECO:0000313" key="6">
    <source>
        <dbReference type="EMBL" id="PZP89455.1"/>
    </source>
</evidence>
<feature type="binding site" evidence="5">
    <location>
        <position position="54"/>
    </location>
    <ligand>
        <name>a divalent metal cation</name>
        <dbReference type="ChEBI" id="CHEBI:60240"/>
        <label>1</label>
    </ligand>
</feature>
<feature type="binding site" evidence="5">
    <location>
        <position position="92"/>
    </location>
    <ligand>
        <name>a divalent metal cation</name>
        <dbReference type="ChEBI" id="CHEBI:60240"/>
        <label>1</label>
    </ligand>
</feature>
<dbReference type="RefSeq" id="WP_303678650.1">
    <property type="nucleotide sequence ID" value="NZ_QFOZ01000002.1"/>
</dbReference>
<dbReference type="GO" id="GO:0005737">
    <property type="term" value="C:cytoplasm"/>
    <property type="evidence" value="ECO:0007669"/>
    <property type="project" value="TreeGrafter"/>
</dbReference>
<dbReference type="EMBL" id="QFOZ01000002">
    <property type="protein sequence ID" value="PZP89455.1"/>
    <property type="molecule type" value="Genomic_DNA"/>
</dbReference>
<organism evidence="6 7">
    <name type="scientific">Lawsonella clevelandensis</name>
    <dbReference type="NCBI Taxonomy" id="1528099"/>
    <lineage>
        <taxon>Bacteria</taxon>
        <taxon>Bacillati</taxon>
        <taxon>Actinomycetota</taxon>
        <taxon>Actinomycetes</taxon>
        <taxon>Mycobacteriales</taxon>
        <taxon>Lawsonellaceae</taxon>
        <taxon>Lawsonella</taxon>
    </lineage>
</organism>
<dbReference type="AlphaFoldDB" id="A0A2W5IBG0"/>
<accession>A0A2W5IBG0</accession>
<dbReference type="Pfam" id="PF01784">
    <property type="entry name" value="DUF34_NIF3"/>
    <property type="match status" value="1"/>
</dbReference>
<dbReference type="PANTHER" id="PTHR13799:SF14">
    <property type="entry name" value="GTP CYCLOHYDROLASE 1 TYPE 2 HOMOLOG"/>
    <property type="match status" value="1"/>
</dbReference>
<dbReference type="SUPFAM" id="SSF102705">
    <property type="entry name" value="NIF3 (NGG1p interacting factor 3)-like"/>
    <property type="match status" value="1"/>
</dbReference>
<feature type="binding site" evidence="5">
    <location>
        <position position="221"/>
    </location>
    <ligand>
        <name>a divalent metal cation</name>
        <dbReference type="ChEBI" id="CHEBI:60240"/>
        <label>1</label>
    </ligand>
</feature>
<comment type="subunit">
    <text evidence="2">Homohexamer.</text>
</comment>
<evidence type="ECO:0000256" key="5">
    <source>
        <dbReference type="PIRSR" id="PIRSR602678-1"/>
    </source>
</evidence>